<dbReference type="RefSeq" id="WP_115310050.1">
    <property type="nucleotide sequence ID" value="NZ_UHIO01000001.1"/>
</dbReference>
<sequence>MNKYQLLKDAYYGSGGFDDGGYLHKHKRETGEAFNARKKQAFYLNYFAPIINALVDPIFKKAPLRDYEGIQAALLDEFLRDVDGSGTNIDVFMKKAAIQAKVFGVSFIVVDNYSNANEVALSVKGLKDERVLPYAYIVSPDIVEDCTIDKNGKLISFAFKEPSIIKKDKILFRTTTFTLDGWEINDEEAGVSSGTYTIGKIPVIPLFSRLLEQRTALPTPEFTSLAGMAQEIYNSCSELKEVLRNQTFPVLTIPSLDVNDIVIGTNNALGYDGNGMHVPSFIAPPSDPANIHMTHIANIIQDMYRTANLSFIISTSTNTSSGIARQWEFERTNQQLASFATQCAKAERDIIDLFCRWQGIELEYSVSYDNDFGIVDVTEKIAQSQAILDLNITDELKVDVLKRLLAAVFPDITTERFDELVESVENSQSDIAYNEPPIVINNSGSD</sequence>
<accession>A0A380NJ75</accession>
<dbReference type="OrthoDB" id="1628714at2"/>
<evidence type="ECO:0000313" key="2">
    <source>
        <dbReference type="Proteomes" id="UP000255367"/>
    </source>
</evidence>
<organism evidence="1 2">
    <name type="scientific">Veillonella criceti</name>
    <dbReference type="NCBI Taxonomy" id="103891"/>
    <lineage>
        <taxon>Bacteria</taxon>
        <taxon>Bacillati</taxon>
        <taxon>Bacillota</taxon>
        <taxon>Negativicutes</taxon>
        <taxon>Veillonellales</taxon>
        <taxon>Veillonellaceae</taxon>
        <taxon>Veillonella</taxon>
    </lineage>
</organism>
<gene>
    <name evidence="1" type="ORF">NCTC12020_00837</name>
</gene>
<protein>
    <recommendedName>
        <fullName evidence="3">Phage portal protein, SPP1 Gp6-like</fullName>
    </recommendedName>
</protein>
<proteinExistence type="predicted"/>
<evidence type="ECO:0008006" key="3">
    <source>
        <dbReference type="Google" id="ProtNLM"/>
    </source>
</evidence>
<evidence type="ECO:0000313" key="1">
    <source>
        <dbReference type="EMBL" id="SUP42267.1"/>
    </source>
</evidence>
<dbReference type="Proteomes" id="UP000255367">
    <property type="component" value="Unassembled WGS sequence"/>
</dbReference>
<keyword evidence="2" id="KW-1185">Reference proteome</keyword>
<dbReference type="EMBL" id="UHIO01000001">
    <property type="protein sequence ID" value="SUP42267.1"/>
    <property type="molecule type" value="Genomic_DNA"/>
</dbReference>
<name>A0A380NJ75_9FIRM</name>
<reference evidence="1 2" key="1">
    <citation type="submission" date="2018-06" db="EMBL/GenBank/DDBJ databases">
        <authorList>
            <consortium name="Pathogen Informatics"/>
            <person name="Doyle S."/>
        </authorList>
    </citation>
    <scope>NUCLEOTIDE SEQUENCE [LARGE SCALE GENOMIC DNA]</scope>
    <source>
        <strain evidence="1 2">NCTC12020</strain>
    </source>
</reference>
<dbReference type="AlphaFoldDB" id="A0A380NJ75"/>